<accession>A0ABD5QN00</accession>
<name>A0ABD5QN00_9EURY</name>
<protein>
    <submittedName>
        <fullName evidence="2">HalOD1 output domain-containing protein</fullName>
    </submittedName>
</protein>
<dbReference type="EMBL" id="JBHSKV010000002">
    <property type="protein sequence ID" value="MFC5133539.1"/>
    <property type="molecule type" value="Genomic_DNA"/>
</dbReference>
<dbReference type="Proteomes" id="UP001596145">
    <property type="component" value="Unassembled WGS sequence"/>
</dbReference>
<keyword evidence="3" id="KW-1185">Reference proteome</keyword>
<evidence type="ECO:0000259" key="1">
    <source>
        <dbReference type="Pfam" id="PF18545"/>
    </source>
</evidence>
<dbReference type="RefSeq" id="WP_122105583.1">
    <property type="nucleotide sequence ID" value="NZ_JBHSKV010000002.1"/>
</dbReference>
<dbReference type="InterPro" id="IPR040624">
    <property type="entry name" value="HalOD1"/>
</dbReference>
<reference evidence="2 3" key="1">
    <citation type="journal article" date="2019" name="Int. J. Syst. Evol. Microbiol.">
        <title>The Global Catalogue of Microorganisms (GCM) 10K type strain sequencing project: providing services to taxonomists for standard genome sequencing and annotation.</title>
        <authorList>
            <consortium name="The Broad Institute Genomics Platform"/>
            <consortium name="The Broad Institute Genome Sequencing Center for Infectious Disease"/>
            <person name="Wu L."/>
            <person name="Ma J."/>
        </authorList>
    </citation>
    <scope>NUCLEOTIDE SEQUENCE [LARGE SCALE GENOMIC DNA]</scope>
    <source>
        <strain evidence="2 3">CGMCC 1.16026</strain>
    </source>
</reference>
<comment type="caution">
    <text evidence="2">The sequence shown here is derived from an EMBL/GenBank/DDBJ whole genome shotgun (WGS) entry which is preliminary data.</text>
</comment>
<evidence type="ECO:0000313" key="2">
    <source>
        <dbReference type="EMBL" id="MFC5133539.1"/>
    </source>
</evidence>
<sequence length="80" mass="8574">MSEYGTPTEPSPSTKVVEAVADELDVDPTELETPLAEAIDTDALDNLFKGPGDSVVISFTYYGYRVAVDEDGNVTLTEDS</sequence>
<organism evidence="2 3">
    <name type="scientific">Halorubrum glutamatedens</name>
    <dbReference type="NCBI Taxonomy" id="2707018"/>
    <lineage>
        <taxon>Archaea</taxon>
        <taxon>Methanobacteriati</taxon>
        <taxon>Methanobacteriota</taxon>
        <taxon>Stenosarchaea group</taxon>
        <taxon>Halobacteria</taxon>
        <taxon>Halobacteriales</taxon>
        <taxon>Haloferacaceae</taxon>
        <taxon>Halorubrum</taxon>
    </lineage>
</organism>
<evidence type="ECO:0000313" key="3">
    <source>
        <dbReference type="Proteomes" id="UP001596145"/>
    </source>
</evidence>
<dbReference type="AlphaFoldDB" id="A0ABD5QN00"/>
<gene>
    <name evidence="2" type="ORF">ACFPJA_02190</name>
</gene>
<proteinExistence type="predicted"/>
<feature type="domain" description="Halobacterial output" evidence="1">
    <location>
        <begin position="10"/>
        <end position="77"/>
    </location>
</feature>
<dbReference type="Pfam" id="PF18545">
    <property type="entry name" value="HalOD1"/>
    <property type="match status" value="1"/>
</dbReference>
<dbReference type="GeneID" id="300068763"/>